<protein>
    <submittedName>
        <fullName evidence="7">Sir antagonist</fullName>
    </submittedName>
</protein>
<dbReference type="GO" id="GO:0071629">
    <property type="term" value="P:cytoplasm protein quality control by the ubiquitin-proteasome system"/>
    <property type="evidence" value="ECO:0007669"/>
    <property type="project" value="EnsemblFungi"/>
</dbReference>
<keyword evidence="2 4" id="KW-0863">Zinc-finger</keyword>
<dbReference type="eggNOG" id="KOG0800">
    <property type="taxonomic scope" value="Eukaryota"/>
</dbReference>
<name>S9R297_SCHOY</name>
<dbReference type="VEuPathDB" id="FungiDB:SOCG_00273"/>
<feature type="compositionally biased region" description="Polar residues" evidence="5">
    <location>
        <begin position="309"/>
        <end position="332"/>
    </location>
</feature>
<dbReference type="RefSeq" id="XP_013018147.1">
    <property type="nucleotide sequence ID" value="XM_013162693.1"/>
</dbReference>
<dbReference type="PANTHER" id="PTHR45969:SF69">
    <property type="entry name" value="FINGER DOMAIN PROTEIN, PUTATIVE (AFU_ORTHOLOGUE AFUA_3G12190)-RELATED"/>
    <property type="match status" value="1"/>
</dbReference>
<feature type="region of interest" description="Disordered" evidence="5">
    <location>
        <begin position="482"/>
        <end position="537"/>
    </location>
</feature>
<dbReference type="GeneID" id="25029257"/>
<feature type="region of interest" description="Disordered" evidence="5">
    <location>
        <begin position="557"/>
        <end position="665"/>
    </location>
</feature>
<feature type="compositionally biased region" description="Polar residues" evidence="5">
    <location>
        <begin position="514"/>
        <end position="533"/>
    </location>
</feature>
<dbReference type="InterPro" id="IPR013083">
    <property type="entry name" value="Znf_RING/FYVE/PHD"/>
</dbReference>
<dbReference type="OMA" id="RKEVPHE"/>
<dbReference type="Proteomes" id="UP000016088">
    <property type="component" value="Unassembled WGS sequence"/>
</dbReference>
<dbReference type="Gene3D" id="3.30.40.10">
    <property type="entry name" value="Zinc/RING finger domain, C3HC4 (zinc finger)"/>
    <property type="match status" value="1"/>
</dbReference>
<feature type="region of interest" description="Disordered" evidence="5">
    <location>
        <begin position="421"/>
        <end position="470"/>
    </location>
</feature>
<feature type="compositionally biased region" description="Polar residues" evidence="5">
    <location>
        <begin position="421"/>
        <end position="434"/>
    </location>
</feature>
<evidence type="ECO:0000256" key="3">
    <source>
        <dbReference type="ARBA" id="ARBA00022833"/>
    </source>
</evidence>
<feature type="compositionally biased region" description="Polar residues" evidence="5">
    <location>
        <begin position="34"/>
        <end position="53"/>
    </location>
</feature>
<keyword evidence="3" id="KW-0862">Zinc</keyword>
<dbReference type="PROSITE" id="PS50089">
    <property type="entry name" value="ZF_RING_2"/>
    <property type="match status" value="1"/>
</dbReference>
<feature type="compositionally biased region" description="Basic and acidic residues" evidence="5">
    <location>
        <begin position="711"/>
        <end position="721"/>
    </location>
</feature>
<dbReference type="InterPro" id="IPR001841">
    <property type="entry name" value="Znf_RING"/>
</dbReference>
<feature type="region of interest" description="Disordered" evidence="5">
    <location>
        <begin position="244"/>
        <end position="391"/>
    </location>
</feature>
<feature type="compositionally biased region" description="Polar residues" evidence="5">
    <location>
        <begin position="368"/>
        <end position="391"/>
    </location>
</feature>
<feature type="region of interest" description="Disordered" evidence="5">
    <location>
        <begin position="696"/>
        <end position="721"/>
    </location>
</feature>
<gene>
    <name evidence="7" type="ORF">SOCG_00273</name>
</gene>
<sequence>MDSNNPTDRSTLPWEEEPVNESQMNGTEPPPPQDTASQPGQGQTGNPENPDQQMAFSIGTMFIIAPQGGGGGADGNENENFINPFQPLVKRALKEAWDSFEDVSSEQLSDQSCPICYDDMNVDEETSATRMPCGHIFGKNCLKIWLEDHCSCPLCRKEVPHETIGSNHPPILFIIPHSNQRPQNPGENAEQTPSESSNPLFSFAQQHRPDGTEASPTNEGNEGAPAPPRIAFNRIRFVLAPHRTPQPTETASDSPSTPQTVPQNPVDSDPNAQTTEPAPSGSPLPRPPVTLTSLFNSFLSNPLDRNLPSMRTDSPSNAENQNTQPAEHQNNEVGAARPIEPSTLVQPPNILNFPPFIPSNFAPPGQPNAPQATESSDAPGRPSNQSTNQFITFHGLPSLGDLPTVLESLLRPNGLLNLQNRAQQPQTMEGQPSAGSEGDAENTNAQEGTSTMEPSVENRARPEGSRPANPMIHIYFFRPPNAEGAAANSTNAGEAESTNDEPNEARNVPETGATGASTSLENNENRSGLSSVLPTGLRHLSEMGQRIVRRFQEEFENRVRQTGEQSQQRSTARDATPSQSQRSSEVTVNNDEPSQSELPSVESAGVIDEDNSVGQVSVSTPSEAITSDAGETSRVPSGASTPRMATPVARRSVRHHPYSRPSSTKLQCQLEDQGSCNPNDRFLHFECGHRVHESCYRDSPENGQMDEIDDQCPRCRQQKEK</sequence>
<accession>S9R297</accession>
<evidence type="ECO:0000313" key="7">
    <source>
        <dbReference type="EMBL" id="EPX72510.1"/>
    </source>
</evidence>
<feature type="region of interest" description="Disordered" evidence="5">
    <location>
        <begin position="1"/>
        <end position="53"/>
    </location>
</feature>
<feature type="compositionally biased region" description="Polar residues" evidence="5">
    <location>
        <begin position="245"/>
        <end position="276"/>
    </location>
</feature>
<evidence type="ECO:0000259" key="6">
    <source>
        <dbReference type="PROSITE" id="PS50089"/>
    </source>
</evidence>
<organism evidence="7 8">
    <name type="scientific">Schizosaccharomyces octosporus (strain yFS286)</name>
    <name type="common">Fission yeast</name>
    <name type="synonym">Octosporomyces octosporus</name>
    <dbReference type="NCBI Taxonomy" id="483514"/>
    <lineage>
        <taxon>Eukaryota</taxon>
        <taxon>Fungi</taxon>
        <taxon>Dikarya</taxon>
        <taxon>Ascomycota</taxon>
        <taxon>Taphrinomycotina</taxon>
        <taxon>Schizosaccharomycetes</taxon>
        <taxon>Schizosaccharomycetales</taxon>
        <taxon>Schizosaccharomycetaceae</taxon>
        <taxon>Schizosaccharomyces</taxon>
    </lineage>
</organism>
<feature type="compositionally biased region" description="Low complexity" evidence="5">
    <location>
        <begin position="347"/>
        <end position="360"/>
    </location>
</feature>
<dbReference type="GO" id="GO:0061630">
    <property type="term" value="F:ubiquitin protein ligase activity"/>
    <property type="evidence" value="ECO:0007669"/>
    <property type="project" value="EnsemblFungi"/>
</dbReference>
<evidence type="ECO:0000256" key="4">
    <source>
        <dbReference type="PROSITE-ProRule" id="PRU00175"/>
    </source>
</evidence>
<feature type="compositionally biased region" description="Polar residues" evidence="5">
    <location>
        <begin position="441"/>
        <end position="453"/>
    </location>
</feature>
<feature type="compositionally biased region" description="Polar residues" evidence="5">
    <location>
        <begin position="1"/>
        <end position="10"/>
    </location>
</feature>
<evidence type="ECO:0000256" key="1">
    <source>
        <dbReference type="ARBA" id="ARBA00022723"/>
    </source>
</evidence>
<dbReference type="GO" id="GO:0016567">
    <property type="term" value="P:protein ubiquitination"/>
    <property type="evidence" value="ECO:0007669"/>
    <property type="project" value="TreeGrafter"/>
</dbReference>
<dbReference type="GO" id="GO:0008270">
    <property type="term" value="F:zinc ion binding"/>
    <property type="evidence" value="ECO:0007669"/>
    <property type="project" value="UniProtKB-KW"/>
</dbReference>
<dbReference type="HOGENOM" id="CLU_346177_0_0_1"/>
<feature type="compositionally biased region" description="Polar residues" evidence="5">
    <location>
        <begin position="576"/>
        <end position="598"/>
    </location>
</feature>
<dbReference type="AlphaFoldDB" id="S9R297"/>
<dbReference type="EMBL" id="KE503207">
    <property type="protein sequence ID" value="EPX72510.1"/>
    <property type="molecule type" value="Genomic_DNA"/>
</dbReference>
<feature type="compositionally biased region" description="Polar residues" evidence="5">
    <location>
        <begin position="612"/>
        <end position="625"/>
    </location>
</feature>
<dbReference type="SMART" id="SM00184">
    <property type="entry name" value="RING"/>
    <property type="match status" value="2"/>
</dbReference>
<reference evidence="7 8" key="1">
    <citation type="journal article" date="2011" name="Science">
        <title>Comparative functional genomics of the fission yeasts.</title>
        <authorList>
            <person name="Rhind N."/>
            <person name="Chen Z."/>
            <person name="Yassour M."/>
            <person name="Thompson D.A."/>
            <person name="Haas B.J."/>
            <person name="Habib N."/>
            <person name="Wapinski I."/>
            <person name="Roy S."/>
            <person name="Lin M.F."/>
            <person name="Heiman D.I."/>
            <person name="Young S.K."/>
            <person name="Furuya K."/>
            <person name="Guo Y."/>
            <person name="Pidoux A."/>
            <person name="Chen H.M."/>
            <person name="Robbertse B."/>
            <person name="Goldberg J.M."/>
            <person name="Aoki K."/>
            <person name="Bayne E.H."/>
            <person name="Berlin A.M."/>
            <person name="Desjardins C.A."/>
            <person name="Dobbs E."/>
            <person name="Dukaj L."/>
            <person name="Fan L."/>
            <person name="FitzGerald M.G."/>
            <person name="French C."/>
            <person name="Gujja S."/>
            <person name="Hansen K."/>
            <person name="Keifenheim D."/>
            <person name="Levin J.Z."/>
            <person name="Mosher R.A."/>
            <person name="Mueller C.A."/>
            <person name="Pfiffner J."/>
            <person name="Priest M."/>
            <person name="Russ C."/>
            <person name="Smialowska A."/>
            <person name="Swoboda P."/>
            <person name="Sykes S.M."/>
            <person name="Vaughn M."/>
            <person name="Vengrova S."/>
            <person name="Yoder R."/>
            <person name="Zeng Q."/>
            <person name="Allshire R."/>
            <person name="Baulcombe D."/>
            <person name="Birren B.W."/>
            <person name="Brown W."/>
            <person name="Ekwall K."/>
            <person name="Kellis M."/>
            <person name="Leatherwood J."/>
            <person name="Levin H."/>
            <person name="Margalit H."/>
            <person name="Martienssen R."/>
            <person name="Nieduszynski C.A."/>
            <person name="Spatafora J.W."/>
            <person name="Friedman N."/>
            <person name="Dalgaard J.Z."/>
            <person name="Baumann P."/>
            <person name="Niki H."/>
            <person name="Regev A."/>
            <person name="Nusbaum C."/>
        </authorList>
    </citation>
    <scope>NUCLEOTIDE SEQUENCE [LARGE SCALE GENOMIC DNA]</scope>
    <source>
        <strain evidence="8">yFS286</strain>
    </source>
</reference>
<dbReference type="OrthoDB" id="8062037at2759"/>
<dbReference type="PANTHER" id="PTHR45969">
    <property type="entry name" value="RING ZINC FINGER PROTEIN-RELATED"/>
    <property type="match status" value="1"/>
</dbReference>
<dbReference type="GO" id="GO:0005634">
    <property type="term" value="C:nucleus"/>
    <property type="evidence" value="ECO:0007669"/>
    <property type="project" value="EnsemblFungi"/>
</dbReference>
<evidence type="ECO:0000313" key="8">
    <source>
        <dbReference type="Proteomes" id="UP000016088"/>
    </source>
</evidence>
<feature type="region of interest" description="Disordered" evidence="5">
    <location>
        <begin position="170"/>
        <end position="228"/>
    </location>
</feature>
<evidence type="ECO:0000256" key="2">
    <source>
        <dbReference type="ARBA" id="ARBA00022771"/>
    </source>
</evidence>
<feature type="compositionally biased region" description="Polar residues" evidence="5">
    <location>
        <begin position="177"/>
        <end position="205"/>
    </location>
</feature>
<keyword evidence="1" id="KW-0479">Metal-binding</keyword>
<dbReference type="Pfam" id="PF13639">
    <property type="entry name" value="zf-RING_2"/>
    <property type="match status" value="1"/>
</dbReference>
<keyword evidence="8" id="KW-1185">Reference proteome</keyword>
<feature type="domain" description="RING-type" evidence="6">
    <location>
        <begin position="113"/>
        <end position="156"/>
    </location>
</feature>
<proteinExistence type="predicted"/>
<feature type="compositionally biased region" description="Polar residues" evidence="5">
    <location>
        <begin position="290"/>
        <end position="300"/>
    </location>
</feature>
<evidence type="ECO:0000256" key="5">
    <source>
        <dbReference type="SAM" id="MobiDB-lite"/>
    </source>
</evidence>
<dbReference type="SUPFAM" id="SSF57850">
    <property type="entry name" value="RING/U-box"/>
    <property type="match status" value="1"/>
</dbReference>